<evidence type="ECO:0000313" key="1">
    <source>
        <dbReference type="EMBL" id="MBD8035042.1"/>
    </source>
</evidence>
<reference evidence="1 2" key="1">
    <citation type="submission" date="2020-08" db="EMBL/GenBank/DDBJ databases">
        <title>A Genomic Blueprint of the Chicken Gut Microbiome.</title>
        <authorList>
            <person name="Gilroy R."/>
            <person name="Ravi A."/>
            <person name="Getino M."/>
            <person name="Pursley I."/>
            <person name="Horton D.L."/>
            <person name="Alikhan N.-F."/>
            <person name="Baker D."/>
            <person name="Gharbi K."/>
            <person name="Hall N."/>
            <person name="Watson M."/>
            <person name="Adriaenssens E.M."/>
            <person name="Foster-Nyarko E."/>
            <person name="Jarju S."/>
            <person name="Secka A."/>
            <person name="Antonio M."/>
            <person name="Oren A."/>
            <person name="Chaudhuri R."/>
            <person name="La Ragione R.M."/>
            <person name="Hildebrand F."/>
            <person name="Pallen M.J."/>
        </authorList>
    </citation>
    <scope>NUCLEOTIDE SEQUENCE [LARGE SCALE GENOMIC DNA]</scope>
    <source>
        <strain evidence="1 2">Sa1YVA6</strain>
    </source>
</reference>
<comment type="caution">
    <text evidence="1">The sequence shown here is derived from an EMBL/GenBank/DDBJ whole genome shotgun (WGS) entry which is preliminary data.</text>
</comment>
<proteinExistence type="predicted"/>
<dbReference type="Proteomes" id="UP000600565">
    <property type="component" value="Unassembled WGS sequence"/>
</dbReference>
<organism evidence="1 2">
    <name type="scientific">Solibacillus merdavium</name>
    <dbReference type="NCBI Taxonomy" id="2762218"/>
    <lineage>
        <taxon>Bacteria</taxon>
        <taxon>Bacillati</taxon>
        <taxon>Bacillota</taxon>
        <taxon>Bacilli</taxon>
        <taxon>Bacillales</taxon>
        <taxon>Caryophanaceae</taxon>
        <taxon>Solibacillus</taxon>
    </lineage>
</organism>
<accession>A0ABR8XSZ5</accession>
<gene>
    <name evidence="1" type="ORF">H9632_18470</name>
</gene>
<keyword evidence="2" id="KW-1185">Reference proteome</keyword>
<protein>
    <submittedName>
        <fullName evidence="1">Uncharacterized protein</fullName>
    </submittedName>
</protein>
<dbReference type="RefSeq" id="WP_191705519.1">
    <property type="nucleotide sequence ID" value="NZ_JACSPW010000032.1"/>
</dbReference>
<sequence length="257" mass="29880">MKKPVSLFILDVTNSTGFPGDLEAYLTEWQDTLRKINSKTPLLVKHRQGDEIICLVEGFVGAFLIANYIVYNWSYTKNMPYFGISCGFIDRKFNELDIDTWSDVLVKDAKDANNIIKNNKNRKKIMEFNPFSYFSKQDRGLINAFLDLQSLIILQQTPRQREILGLYSLYHSQKEVALVINKSTSTISEHYIGGNVEIILETANALYKSIEYIERQLHCELDNKDTDIVLINSFSYTELEKSIREKLKQSNLRRNKW</sequence>
<evidence type="ECO:0000313" key="2">
    <source>
        <dbReference type="Proteomes" id="UP000600565"/>
    </source>
</evidence>
<name>A0ABR8XSZ5_9BACL</name>
<dbReference type="EMBL" id="JACSPW010000032">
    <property type="protein sequence ID" value="MBD8035042.1"/>
    <property type="molecule type" value="Genomic_DNA"/>
</dbReference>